<comment type="caution">
    <text evidence="1">The sequence shown here is derived from an EMBL/GenBank/DDBJ whole genome shotgun (WGS) entry which is preliminary data.</text>
</comment>
<dbReference type="PANTHER" id="PTHR15364">
    <property type="entry name" value="2'-DEOXYNUCLEOSIDE 5'-PHOSPHATE N-HYDROLASE 1"/>
    <property type="match status" value="1"/>
</dbReference>
<dbReference type="Gene3D" id="3.40.50.450">
    <property type="match status" value="1"/>
</dbReference>
<dbReference type="SUPFAM" id="SSF52309">
    <property type="entry name" value="N-(deoxy)ribosyltransferase-like"/>
    <property type="match status" value="1"/>
</dbReference>
<dbReference type="InterPro" id="IPR051239">
    <property type="entry name" value="2'-dNMP_N-hydrolase"/>
</dbReference>
<sequence>MGNRIYLAGFEVFYPNALEIGANLKAECAEHGFVGLFPMDNVINKQPGRSKREIASDIFQANIKLIEGSDIIAANLNSFRGAEPDSGTVFEVGYACALGKKLYGYMSDDSLIWEKVAKHWGDVRLGDNGRYVDKEGMHIENLGMPINLMLGVPVNIVIGTFEDCLKQIVRDQAEAAV</sequence>
<accession>A0ABT2UM09</accession>
<proteinExistence type="predicted"/>
<protein>
    <submittedName>
        <fullName evidence="1">Nucleoside 2-deoxyribosyltransferase</fullName>
    </submittedName>
</protein>
<evidence type="ECO:0000313" key="1">
    <source>
        <dbReference type="EMBL" id="MCU6795683.1"/>
    </source>
</evidence>
<dbReference type="EMBL" id="JAOQIO010000095">
    <property type="protein sequence ID" value="MCU6795683.1"/>
    <property type="molecule type" value="Genomic_DNA"/>
</dbReference>
<dbReference type="PANTHER" id="PTHR15364:SF0">
    <property type="entry name" value="2'-DEOXYNUCLEOSIDE 5'-PHOSPHATE N-HYDROLASE 1"/>
    <property type="match status" value="1"/>
</dbReference>
<evidence type="ECO:0000313" key="2">
    <source>
        <dbReference type="Proteomes" id="UP001652445"/>
    </source>
</evidence>
<dbReference type="Proteomes" id="UP001652445">
    <property type="component" value="Unassembled WGS sequence"/>
</dbReference>
<dbReference type="RefSeq" id="WP_262686647.1">
    <property type="nucleotide sequence ID" value="NZ_JAOQIO010000095.1"/>
</dbReference>
<dbReference type="Pfam" id="PF05014">
    <property type="entry name" value="Nuc_deoxyrib_tr"/>
    <property type="match status" value="1"/>
</dbReference>
<gene>
    <name evidence="1" type="ORF">OB236_26565</name>
</gene>
<reference evidence="1 2" key="1">
    <citation type="submission" date="2022-09" db="EMBL/GenBank/DDBJ databases">
        <authorList>
            <person name="Han X.L."/>
            <person name="Wang Q."/>
            <person name="Lu T."/>
        </authorList>
    </citation>
    <scope>NUCLEOTIDE SEQUENCE [LARGE SCALE GENOMIC DNA]</scope>
    <source>
        <strain evidence="1 2">WQ 127069</strain>
    </source>
</reference>
<name>A0ABT2UM09_9BACL</name>
<organism evidence="1 2">
    <name type="scientific">Paenibacillus baimaensis</name>
    <dbReference type="NCBI Taxonomy" id="2982185"/>
    <lineage>
        <taxon>Bacteria</taxon>
        <taxon>Bacillati</taxon>
        <taxon>Bacillota</taxon>
        <taxon>Bacilli</taxon>
        <taxon>Bacillales</taxon>
        <taxon>Paenibacillaceae</taxon>
        <taxon>Paenibacillus</taxon>
    </lineage>
</organism>
<dbReference type="InterPro" id="IPR007710">
    <property type="entry name" value="Nucleoside_deoxyribTrfase"/>
</dbReference>
<keyword evidence="2" id="KW-1185">Reference proteome</keyword>